<keyword evidence="3" id="KW-0998">Cell outer membrane</keyword>
<dbReference type="Pfam" id="PF13441">
    <property type="entry name" value="Gly-zipper_YMGG"/>
    <property type="match status" value="1"/>
</dbReference>
<dbReference type="CDD" id="cd07185">
    <property type="entry name" value="OmpA_C-like"/>
    <property type="match status" value="1"/>
</dbReference>
<name>A0A142B928_9GAMM</name>
<dbReference type="InterPro" id="IPR027367">
    <property type="entry name" value="Gly-zipper_YMGG"/>
</dbReference>
<dbReference type="PATRIC" id="fig|570277.3.peg.1144"/>
<protein>
    <submittedName>
        <fullName evidence="7">OmpA/MotB domain-containing protein</fullName>
    </submittedName>
</protein>
<dbReference type="Gene3D" id="3.30.1330.60">
    <property type="entry name" value="OmpA-like domain"/>
    <property type="match status" value="1"/>
</dbReference>
<dbReference type="InterPro" id="IPR006665">
    <property type="entry name" value="OmpA-like"/>
</dbReference>
<dbReference type="PRINTS" id="PR01021">
    <property type="entry name" value="OMPADOMAIN"/>
</dbReference>
<proteinExistence type="predicted"/>
<evidence type="ECO:0000256" key="4">
    <source>
        <dbReference type="PROSITE-ProRule" id="PRU00473"/>
    </source>
</evidence>
<dbReference type="InterPro" id="IPR006664">
    <property type="entry name" value="OMP_bac"/>
</dbReference>
<evidence type="ECO:0000256" key="3">
    <source>
        <dbReference type="ARBA" id="ARBA00023237"/>
    </source>
</evidence>
<dbReference type="InterPro" id="IPR050330">
    <property type="entry name" value="Bact_OuterMem_StrucFunc"/>
</dbReference>
<keyword evidence="5" id="KW-0732">Signal</keyword>
<accession>A0A142B928</accession>
<dbReference type="STRING" id="570277.EZMO1_1047"/>
<organism evidence="7 8">
    <name type="scientific">Endozoicomonas montiporae CL-33</name>
    <dbReference type="NCBI Taxonomy" id="570277"/>
    <lineage>
        <taxon>Bacteria</taxon>
        <taxon>Pseudomonadati</taxon>
        <taxon>Pseudomonadota</taxon>
        <taxon>Gammaproteobacteria</taxon>
        <taxon>Oceanospirillales</taxon>
        <taxon>Endozoicomonadaceae</taxon>
        <taxon>Endozoicomonas</taxon>
    </lineage>
</organism>
<dbReference type="PANTHER" id="PTHR30329:SF21">
    <property type="entry name" value="LIPOPROTEIN YIAD-RELATED"/>
    <property type="match status" value="1"/>
</dbReference>
<dbReference type="GO" id="GO:0009279">
    <property type="term" value="C:cell outer membrane"/>
    <property type="evidence" value="ECO:0007669"/>
    <property type="project" value="UniProtKB-SubCell"/>
</dbReference>
<dbReference type="PROSITE" id="PS51123">
    <property type="entry name" value="OMPA_2"/>
    <property type="match status" value="1"/>
</dbReference>
<reference evidence="7 8" key="1">
    <citation type="journal article" date="2016" name="Front. Microbiol.">
        <title>Genomic Insight into the Host-Endosymbiont Relationship of Endozoicomonas montiporae CL-33(T) with its Coral Host.</title>
        <authorList>
            <person name="Ding J.-Y."/>
            <person name="Shiu J.-H."/>
            <person name="Chen W.-M."/>
            <person name="Chiang Y.-R."/>
            <person name="Tang S.-L."/>
        </authorList>
    </citation>
    <scope>NUCLEOTIDE SEQUENCE [LARGE SCALE GENOMIC DNA]</scope>
    <source>
        <strain evidence="7 8">CL-33</strain>
    </source>
</reference>
<dbReference type="Pfam" id="PF00691">
    <property type="entry name" value="OmpA"/>
    <property type="match status" value="1"/>
</dbReference>
<comment type="subcellular location">
    <subcellularLocation>
        <location evidence="1">Cell outer membrane</location>
    </subcellularLocation>
</comment>
<feature type="signal peptide" evidence="5">
    <location>
        <begin position="1"/>
        <end position="19"/>
    </location>
</feature>
<feature type="chain" id="PRO_5007492834" evidence="5">
    <location>
        <begin position="20"/>
        <end position="220"/>
    </location>
</feature>
<dbReference type="PRINTS" id="PR01023">
    <property type="entry name" value="NAFLGMOTY"/>
</dbReference>
<keyword evidence="2 4" id="KW-0472">Membrane</keyword>
<evidence type="ECO:0000256" key="2">
    <source>
        <dbReference type="ARBA" id="ARBA00023136"/>
    </source>
</evidence>
<evidence type="ECO:0000256" key="1">
    <source>
        <dbReference type="ARBA" id="ARBA00004442"/>
    </source>
</evidence>
<dbReference type="OrthoDB" id="9782229at2"/>
<dbReference type="PROSITE" id="PS51257">
    <property type="entry name" value="PROKAR_LIPOPROTEIN"/>
    <property type="match status" value="1"/>
</dbReference>
<evidence type="ECO:0000256" key="5">
    <source>
        <dbReference type="SAM" id="SignalP"/>
    </source>
</evidence>
<dbReference type="InterPro" id="IPR036737">
    <property type="entry name" value="OmpA-like_sf"/>
</dbReference>
<dbReference type="AlphaFoldDB" id="A0A142B928"/>
<dbReference type="Proteomes" id="UP000071065">
    <property type="component" value="Chromosome"/>
</dbReference>
<evidence type="ECO:0000259" key="6">
    <source>
        <dbReference type="PROSITE" id="PS51123"/>
    </source>
</evidence>
<gene>
    <name evidence="7" type="ORF">EZMO1_1047</name>
</gene>
<dbReference type="RefSeq" id="WP_051789806.1">
    <property type="nucleotide sequence ID" value="NZ_CP013251.1"/>
</dbReference>
<evidence type="ECO:0000313" key="7">
    <source>
        <dbReference type="EMBL" id="AMO55254.1"/>
    </source>
</evidence>
<dbReference type="PANTHER" id="PTHR30329">
    <property type="entry name" value="STATOR ELEMENT OF FLAGELLAR MOTOR COMPLEX"/>
    <property type="match status" value="1"/>
</dbReference>
<evidence type="ECO:0000313" key="8">
    <source>
        <dbReference type="Proteomes" id="UP000071065"/>
    </source>
</evidence>
<feature type="domain" description="OmpA-like" evidence="6">
    <location>
        <begin position="100"/>
        <end position="217"/>
    </location>
</feature>
<sequence>MIRSFRNALPLLFVAAFMAGCQTTDPYTGEQQTQKTAKYGGIGALAGAVIGGIADGGEGALKGAAIGGAAGAGYGYYTDRQESKLRQELQGTGVQVSRQGDNLKLIMPSNITFDSSQAEIKSSFYPVLGSVAKVMKEFDKNLIQIRGYTDSTGGPSINNPLSQSRAESVARYLVAQGVPATRMSIYGMGASNPIGDNSTQSGRALNRRVEIDLVPNTGQR</sequence>
<dbReference type="EMBL" id="CP013251">
    <property type="protein sequence ID" value="AMO55254.1"/>
    <property type="molecule type" value="Genomic_DNA"/>
</dbReference>
<dbReference type="KEGG" id="emp:EZMO1_1047"/>
<dbReference type="SUPFAM" id="SSF103088">
    <property type="entry name" value="OmpA-like"/>
    <property type="match status" value="1"/>
</dbReference>